<evidence type="ECO:0000313" key="6">
    <source>
        <dbReference type="Proteomes" id="UP001240697"/>
    </source>
</evidence>
<dbReference type="InterPro" id="IPR029063">
    <property type="entry name" value="SAM-dependent_MTases_sf"/>
</dbReference>
<evidence type="ECO:0000256" key="3">
    <source>
        <dbReference type="RuleBase" id="RU362026"/>
    </source>
</evidence>
<dbReference type="Pfam" id="PF01555">
    <property type="entry name" value="N6_N4_Mtase"/>
    <property type="match status" value="1"/>
</dbReference>
<proteinExistence type="inferred from homology"/>
<feature type="domain" description="DNA methylase N-4/N-6" evidence="4">
    <location>
        <begin position="140"/>
        <end position="219"/>
    </location>
</feature>
<keyword evidence="1 5" id="KW-0489">Methyltransferase</keyword>
<dbReference type="GO" id="GO:0008168">
    <property type="term" value="F:methyltransferase activity"/>
    <property type="evidence" value="ECO:0007669"/>
    <property type="project" value="UniProtKB-KW"/>
</dbReference>
<name>A0ABY8SVQ2_9BURK</name>
<dbReference type="EC" id="2.1.1.-" evidence="3"/>
<dbReference type="Proteomes" id="UP001240697">
    <property type="component" value="Chromosome"/>
</dbReference>
<dbReference type="GO" id="GO:0032259">
    <property type="term" value="P:methylation"/>
    <property type="evidence" value="ECO:0007669"/>
    <property type="project" value="UniProtKB-KW"/>
</dbReference>
<dbReference type="SUPFAM" id="SSF53335">
    <property type="entry name" value="S-adenosyl-L-methionine-dependent methyltransferases"/>
    <property type="match status" value="1"/>
</dbReference>
<dbReference type="EMBL" id="CP125947">
    <property type="protein sequence ID" value="WHS67112.1"/>
    <property type="molecule type" value="Genomic_DNA"/>
</dbReference>
<protein>
    <recommendedName>
        <fullName evidence="3">Methyltransferase</fullName>
        <ecNumber evidence="3">2.1.1.-</ecNumber>
    </recommendedName>
</protein>
<keyword evidence="2" id="KW-0808">Transferase</keyword>
<evidence type="ECO:0000313" key="5">
    <source>
        <dbReference type="EMBL" id="WHS67112.1"/>
    </source>
</evidence>
<dbReference type="InterPro" id="IPR002941">
    <property type="entry name" value="DNA_methylase_N4/N6"/>
</dbReference>
<reference evidence="5 6" key="1">
    <citation type="submission" date="2023-05" db="EMBL/GenBank/DDBJ databases">
        <authorList>
            <person name="Yin Y."/>
            <person name="Lu Z."/>
        </authorList>
    </citation>
    <scope>NUCLEOTIDE SEQUENCE [LARGE SCALE GENOMIC DNA]</scope>
    <source>
        <strain evidence="5 6">ZM22</strain>
    </source>
</reference>
<sequence>MQRSYRGSKGGAAVKPTHVIGCCQLYLADFKDVLPHLPRAHALIADPPYGNDYRQKRSRNKLVQTDVQHAPIVGNAVPFDPAPLLSAGDVVILWGGNYYADRLPANGKWLVWDKREQTTPDDGADLEMAWTNLSGVPRMHRQLWRGICRRGEENISRGARKLHPNQKPVALADWCIDQAKARDVTDTHMGSGTMGVACLRRGIQFVGIEIDPVHYQTAVDRLQREYETQRAAQAAQGE</sequence>
<dbReference type="RefSeq" id="WP_283488159.1">
    <property type="nucleotide sequence ID" value="NZ_CP125947.1"/>
</dbReference>
<accession>A0ABY8SVQ2</accession>
<comment type="similarity">
    <text evidence="3">Belongs to the N(4)/N(6)-methyltransferase family.</text>
</comment>
<dbReference type="PRINTS" id="PR00508">
    <property type="entry name" value="S21N4MTFRASE"/>
</dbReference>
<evidence type="ECO:0000256" key="1">
    <source>
        <dbReference type="ARBA" id="ARBA00022603"/>
    </source>
</evidence>
<evidence type="ECO:0000256" key="2">
    <source>
        <dbReference type="ARBA" id="ARBA00022679"/>
    </source>
</evidence>
<evidence type="ECO:0000259" key="4">
    <source>
        <dbReference type="Pfam" id="PF01555"/>
    </source>
</evidence>
<dbReference type="Gene3D" id="3.40.50.150">
    <property type="entry name" value="Vaccinia Virus protein VP39"/>
    <property type="match status" value="1"/>
</dbReference>
<gene>
    <name evidence="5" type="ORF">QMY55_08350</name>
</gene>
<dbReference type="InterPro" id="IPR001091">
    <property type="entry name" value="RM_Methyltransferase"/>
</dbReference>
<organism evidence="5 6">
    <name type="scientific">Comamonas resistens</name>
    <dbReference type="NCBI Taxonomy" id="3046670"/>
    <lineage>
        <taxon>Bacteria</taxon>
        <taxon>Pseudomonadati</taxon>
        <taxon>Pseudomonadota</taxon>
        <taxon>Betaproteobacteria</taxon>
        <taxon>Burkholderiales</taxon>
        <taxon>Comamonadaceae</taxon>
        <taxon>Comamonas</taxon>
    </lineage>
</organism>
<keyword evidence="6" id="KW-1185">Reference proteome</keyword>